<name>A0A413TRB4_9FIRM</name>
<gene>
    <name evidence="1" type="ORF">DW914_10740</name>
</gene>
<evidence type="ECO:0000313" key="1">
    <source>
        <dbReference type="EMBL" id="RHA87544.1"/>
    </source>
</evidence>
<dbReference type="InterPro" id="IPR041881">
    <property type="entry name" value="PqqD_sf"/>
</dbReference>
<organism evidence="1 2">
    <name type="scientific">Roseburia inulinivorans</name>
    <dbReference type="NCBI Taxonomy" id="360807"/>
    <lineage>
        <taxon>Bacteria</taxon>
        <taxon>Bacillati</taxon>
        <taxon>Bacillota</taxon>
        <taxon>Clostridia</taxon>
        <taxon>Lachnospirales</taxon>
        <taxon>Lachnospiraceae</taxon>
        <taxon>Roseburia</taxon>
    </lineage>
</organism>
<dbReference type="Gene3D" id="1.10.10.1150">
    <property type="entry name" value="Coenzyme PQQ synthesis protein D (PqqD)"/>
    <property type="match status" value="1"/>
</dbReference>
<dbReference type="RefSeq" id="WP_118581960.1">
    <property type="nucleotide sequence ID" value="NZ_CABJFX010000019.1"/>
</dbReference>
<dbReference type="Pfam" id="PF05402">
    <property type="entry name" value="PqqD"/>
    <property type="match status" value="1"/>
</dbReference>
<dbReference type="InterPro" id="IPR008792">
    <property type="entry name" value="PQQD"/>
</dbReference>
<dbReference type="EMBL" id="QSFX01000019">
    <property type="protein sequence ID" value="RHA87544.1"/>
    <property type="molecule type" value="Genomic_DNA"/>
</dbReference>
<accession>A0A413TRB4</accession>
<proteinExistence type="predicted"/>
<dbReference type="Proteomes" id="UP000283492">
    <property type="component" value="Unassembled WGS sequence"/>
</dbReference>
<dbReference type="AlphaFoldDB" id="A0A413TRB4"/>
<comment type="caution">
    <text evidence="1">The sequence shown here is derived from an EMBL/GenBank/DDBJ whole genome shotgun (WGS) entry which is preliminary data.</text>
</comment>
<reference evidence="1 2" key="1">
    <citation type="submission" date="2018-08" db="EMBL/GenBank/DDBJ databases">
        <title>A genome reference for cultivated species of the human gut microbiota.</title>
        <authorList>
            <person name="Zou Y."/>
            <person name="Xue W."/>
            <person name="Luo G."/>
        </authorList>
    </citation>
    <scope>NUCLEOTIDE SEQUENCE [LARGE SCALE GENOMIC DNA]</scope>
    <source>
        <strain evidence="1 2">AM42-1AC</strain>
    </source>
</reference>
<evidence type="ECO:0000313" key="2">
    <source>
        <dbReference type="Proteomes" id="UP000283492"/>
    </source>
</evidence>
<sequence length="95" mass="11317">MEDLIRYYKVEEPFERHEENYLVLSEKKGEIVTLNETSFFIWDNCDRKNINEIVNMLEEVCENGAELDICLIKNDCRMAIDKMVEKGLILERNVK</sequence>
<protein>
    <submittedName>
        <fullName evidence="1">PqqD family protein</fullName>
    </submittedName>
</protein>